<feature type="transmembrane region" description="Helical" evidence="6">
    <location>
        <begin position="12"/>
        <end position="34"/>
    </location>
</feature>
<comment type="caution">
    <text evidence="7">The sequence shown here is derived from an EMBL/GenBank/DDBJ whole genome shotgun (WGS) entry which is preliminary data.</text>
</comment>
<dbReference type="Proteomes" id="UP000242814">
    <property type="component" value="Unassembled WGS sequence"/>
</dbReference>
<dbReference type="SUPFAM" id="SSF144091">
    <property type="entry name" value="Rhomboid-like"/>
    <property type="match status" value="1"/>
</dbReference>
<organism evidence="7 8">
    <name type="scientific">Paracoccidioides brasiliensis</name>
    <dbReference type="NCBI Taxonomy" id="121759"/>
    <lineage>
        <taxon>Eukaryota</taxon>
        <taxon>Fungi</taxon>
        <taxon>Dikarya</taxon>
        <taxon>Ascomycota</taxon>
        <taxon>Pezizomycotina</taxon>
        <taxon>Eurotiomycetes</taxon>
        <taxon>Eurotiomycetidae</taxon>
        <taxon>Onygenales</taxon>
        <taxon>Ajellomycetaceae</taxon>
        <taxon>Paracoccidioides</taxon>
    </lineage>
</organism>
<comment type="subcellular location">
    <subcellularLocation>
        <location evidence="1">Membrane</location>
        <topology evidence="1">Multi-pass membrane protein</topology>
    </subcellularLocation>
</comment>
<evidence type="ECO:0000256" key="1">
    <source>
        <dbReference type="ARBA" id="ARBA00004141"/>
    </source>
</evidence>
<sequence>MISSGFTNAPISKYALIFIIASSIAASVADVKYLFYIQVVPHLWTYWQIWRLGVWQLCYTNSTEVLFAAMLLYHLRVIERLWGSRKFGSFLLTTLPYTTLLPPLLLALLLRPLSLNTLNYLPAGPTAILFALLAQFYAAIPHAYKYRISTSTSIPPYPNTSSSSSTTSQPSTSTTSTTTPTVTLSDKSTTYLLASQLALSQFPHTLLAAATGWVVGYAWRSEILPGRVAAWRVPGSAYGDLSAASARGRGGGGAAGTGAGAGVTWRPWSGLRRVTGRSGGDAEGFEGLRRRLEGESRAAAAGAGAGASGTIRGSGRGGEGGDGRQQEHQQRRPLAGQILDRFTGSF</sequence>
<name>A0A1D2J5L6_PARBR</name>
<feature type="region of interest" description="Disordered" evidence="5">
    <location>
        <begin position="157"/>
        <end position="182"/>
    </location>
</feature>
<dbReference type="AlphaFoldDB" id="A0A1D2J5L6"/>
<feature type="transmembrane region" description="Helical" evidence="6">
    <location>
        <begin position="87"/>
        <end position="108"/>
    </location>
</feature>
<reference evidence="7 8" key="1">
    <citation type="submission" date="2016-06" db="EMBL/GenBank/DDBJ databases">
        <authorList>
            <person name="Kjaerup R.B."/>
            <person name="Dalgaard T.S."/>
            <person name="Juul-Madsen H.R."/>
        </authorList>
    </citation>
    <scope>NUCLEOTIDE SEQUENCE [LARGE SCALE GENOMIC DNA]</scope>
    <source>
        <strain evidence="7 8">Pb300</strain>
    </source>
</reference>
<feature type="region of interest" description="Disordered" evidence="5">
    <location>
        <begin position="296"/>
        <end position="346"/>
    </location>
</feature>
<dbReference type="GO" id="GO:0016020">
    <property type="term" value="C:membrane"/>
    <property type="evidence" value="ECO:0007669"/>
    <property type="project" value="UniProtKB-SubCell"/>
</dbReference>
<feature type="transmembrane region" description="Helical" evidence="6">
    <location>
        <begin position="120"/>
        <end position="140"/>
    </location>
</feature>
<evidence type="ECO:0000256" key="6">
    <source>
        <dbReference type="SAM" id="Phobius"/>
    </source>
</evidence>
<keyword evidence="4 6" id="KW-0472">Membrane</keyword>
<evidence type="ECO:0000256" key="5">
    <source>
        <dbReference type="SAM" id="MobiDB-lite"/>
    </source>
</evidence>
<protein>
    <recommendedName>
        <fullName evidence="9">Peptidase S54 rhomboid domain-containing protein</fullName>
    </recommendedName>
</protein>
<dbReference type="VEuPathDB" id="FungiDB:PADG_01764"/>
<feature type="transmembrane region" description="Helical" evidence="6">
    <location>
        <begin position="54"/>
        <end position="75"/>
    </location>
</feature>
<evidence type="ECO:0000313" key="8">
    <source>
        <dbReference type="Proteomes" id="UP000242814"/>
    </source>
</evidence>
<feature type="compositionally biased region" description="Gly residues" evidence="5">
    <location>
        <begin position="303"/>
        <end position="318"/>
    </location>
</feature>
<evidence type="ECO:0000256" key="2">
    <source>
        <dbReference type="ARBA" id="ARBA00022692"/>
    </source>
</evidence>
<keyword evidence="3 6" id="KW-1133">Transmembrane helix</keyword>
<evidence type="ECO:0000256" key="4">
    <source>
        <dbReference type="ARBA" id="ARBA00023136"/>
    </source>
</evidence>
<dbReference type="EMBL" id="LZYO01000451">
    <property type="protein sequence ID" value="ODH13614.1"/>
    <property type="molecule type" value="Genomic_DNA"/>
</dbReference>
<accession>A0A1D2J5L6</accession>
<dbReference type="InterPro" id="IPR035952">
    <property type="entry name" value="Rhomboid-like_sf"/>
</dbReference>
<evidence type="ECO:0000313" key="7">
    <source>
        <dbReference type="EMBL" id="ODH13614.1"/>
    </source>
</evidence>
<gene>
    <name evidence="7" type="ORF">ACO22_07079</name>
</gene>
<evidence type="ECO:0000256" key="3">
    <source>
        <dbReference type="ARBA" id="ARBA00022989"/>
    </source>
</evidence>
<dbReference type="GO" id="GO:0004252">
    <property type="term" value="F:serine-type endopeptidase activity"/>
    <property type="evidence" value="ECO:0007669"/>
    <property type="project" value="TreeGrafter"/>
</dbReference>
<dbReference type="VEuPathDB" id="FungiDB:PABG_03211"/>
<proteinExistence type="predicted"/>
<keyword evidence="2 6" id="KW-0812">Transmembrane</keyword>
<dbReference type="PANTHER" id="PTHR43066:SF21">
    <property type="entry name" value="UBIQUITIN-ASSOCIATED DOMAIN-CONTAINING PROTEIN 2"/>
    <property type="match status" value="1"/>
</dbReference>
<feature type="compositionally biased region" description="Basic and acidic residues" evidence="5">
    <location>
        <begin position="319"/>
        <end position="330"/>
    </location>
</feature>
<dbReference type="PANTHER" id="PTHR43066">
    <property type="entry name" value="RHOMBOID-RELATED PROTEIN"/>
    <property type="match status" value="1"/>
</dbReference>
<evidence type="ECO:0008006" key="9">
    <source>
        <dbReference type="Google" id="ProtNLM"/>
    </source>
</evidence>